<evidence type="ECO:0000313" key="1">
    <source>
        <dbReference type="EMBL" id="EFO88298.1"/>
    </source>
</evidence>
<evidence type="ECO:0000313" key="2">
    <source>
        <dbReference type="Proteomes" id="UP000008281"/>
    </source>
</evidence>
<dbReference type="InterPro" id="IPR021942">
    <property type="entry name" value="DUF3557"/>
</dbReference>
<dbReference type="CTD" id="9808039"/>
<accession>E3N6Y2</accession>
<organism evidence="2">
    <name type="scientific">Caenorhabditis remanei</name>
    <name type="common">Caenorhabditis vulgaris</name>
    <dbReference type="NCBI Taxonomy" id="31234"/>
    <lineage>
        <taxon>Eukaryota</taxon>
        <taxon>Metazoa</taxon>
        <taxon>Ecdysozoa</taxon>
        <taxon>Nematoda</taxon>
        <taxon>Chromadorea</taxon>
        <taxon>Rhabditida</taxon>
        <taxon>Rhabditina</taxon>
        <taxon>Rhabditomorpha</taxon>
        <taxon>Rhabditoidea</taxon>
        <taxon>Rhabditidae</taxon>
        <taxon>Peloderinae</taxon>
        <taxon>Caenorhabditis</taxon>
    </lineage>
</organism>
<protein>
    <submittedName>
        <fullName evidence="1">Uncharacterized protein</fullName>
    </submittedName>
</protein>
<keyword evidence="2" id="KW-1185">Reference proteome</keyword>
<dbReference type="GeneID" id="9808039"/>
<dbReference type="AlphaFoldDB" id="E3N6Y2"/>
<dbReference type="Proteomes" id="UP000008281">
    <property type="component" value="Unassembled WGS sequence"/>
</dbReference>
<dbReference type="RefSeq" id="XP_003095878.2">
    <property type="nucleotide sequence ID" value="XM_003095830.2"/>
</dbReference>
<dbReference type="EMBL" id="DS268543">
    <property type="protein sequence ID" value="EFO88298.1"/>
    <property type="molecule type" value="Genomic_DNA"/>
</dbReference>
<dbReference type="PANTHER" id="PTHR31379:SF1">
    <property type="entry name" value="F-BOX C PROTEIN-RELATED"/>
    <property type="match status" value="1"/>
</dbReference>
<proteinExistence type="predicted"/>
<gene>
    <name evidence="1" type="ORF">CRE_08498</name>
</gene>
<reference evidence="1" key="1">
    <citation type="submission" date="2007-07" db="EMBL/GenBank/DDBJ databases">
        <title>PCAP assembly of the Caenorhabditis remanei genome.</title>
        <authorList>
            <consortium name="The Caenorhabditis remanei Sequencing Consortium"/>
            <person name="Wilson R.K."/>
        </authorList>
    </citation>
    <scope>NUCLEOTIDE SEQUENCE [LARGE SCALE GENOMIC DNA]</scope>
    <source>
        <strain evidence="1">PB4641</strain>
    </source>
</reference>
<dbReference type="HOGENOM" id="CLU_728123_0_0_1"/>
<dbReference type="KEGG" id="crq:GCK72_023013"/>
<name>E3N6Y2_CAERE</name>
<sequence>METKKPLNILCSEAIIKYMDFSVRTAVTRKSPGFCELQKFTPARIQRLSLDQKRIEIDDGIYRLSVVQTCNDGEPSQYVKEMNKKGGWENDLDEYGLEKEMPGSSVITVQSLENALARARGRLGANIKKYPNSAEAFRRQFQKENRTICYKLRTLKLKSRNLPSAYNQYIRLAVITKTFKTVEYVKYSHRLQEAMEYLMTKIFGSSTLNDKMIIIRNMTVEENAGAYLETLSPKINYENHPLNTITTVGGNYSDFAITGLADLHIIQGEDVKYCSNALRVHFKIEWLIINQFYGLLEYLKRASCPMGKHISIYNGGRRFVALSSIPNAVKGTFPGDENQIQCYTVRHGSPDREINCFFVRKANATELHIKIHPRGFAAEH</sequence>
<dbReference type="PANTHER" id="PTHR31379">
    <property type="entry name" value="F-BOX C PROTEIN-RELATED-RELATED"/>
    <property type="match status" value="1"/>
</dbReference>